<evidence type="ECO:0000313" key="2">
    <source>
        <dbReference type="EMBL" id="SDT16942.1"/>
    </source>
</evidence>
<reference evidence="2 3" key="1">
    <citation type="submission" date="2016-10" db="EMBL/GenBank/DDBJ databases">
        <authorList>
            <person name="de Groot N.N."/>
        </authorList>
    </citation>
    <scope>NUCLEOTIDE SEQUENCE [LARGE SCALE GENOMIC DNA]</scope>
    <source>
        <strain evidence="2 3">DSM 22024</strain>
    </source>
</reference>
<dbReference type="Proteomes" id="UP000198983">
    <property type="component" value="Chromosome I"/>
</dbReference>
<evidence type="ECO:0000313" key="3">
    <source>
        <dbReference type="Proteomes" id="UP000198983"/>
    </source>
</evidence>
<protein>
    <recommendedName>
        <fullName evidence="1">DUF397 domain-containing protein</fullName>
    </recommendedName>
</protein>
<sequence length="87" mass="9558">MIERPTHDSAGVNHPLKGTFDLERAEWRSSAAGGDIEVAFVDELIGMRNAQDPDGPVLVFTEDEWEAFLAGAKDGEFDPEELETPLT</sequence>
<gene>
    <name evidence="2" type="ORF">SAMN04489717_5318</name>
</gene>
<keyword evidence="3" id="KW-1185">Reference proteome</keyword>
<dbReference type="OrthoDB" id="4558943at2"/>
<evidence type="ECO:0000259" key="1">
    <source>
        <dbReference type="Pfam" id="PF04149"/>
    </source>
</evidence>
<dbReference type="RefSeq" id="WP_092656236.1">
    <property type="nucleotide sequence ID" value="NZ_LT629732.1"/>
</dbReference>
<dbReference type="InterPro" id="IPR007278">
    <property type="entry name" value="DUF397"/>
</dbReference>
<name>A0A1H1Y6D3_9ACTN</name>
<dbReference type="STRING" id="117157.SAMN04489717_5318"/>
<dbReference type="Pfam" id="PF04149">
    <property type="entry name" value="DUF397"/>
    <property type="match status" value="1"/>
</dbReference>
<dbReference type="AlphaFoldDB" id="A0A1H1Y6D3"/>
<proteinExistence type="predicted"/>
<organism evidence="2 3">
    <name type="scientific">Actinopolymorpha singaporensis</name>
    <dbReference type="NCBI Taxonomy" id="117157"/>
    <lineage>
        <taxon>Bacteria</taxon>
        <taxon>Bacillati</taxon>
        <taxon>Actinomycetota</taxon>
        <taxon>Actinomycetes</taxon>
        <taxon>Propionibacteriales</taxon>
        <taxon>Actinopolymorphaceae</taxon>
        <taxon>Actinopolymorpha</taxon>
    </lineage>
</organism>
<accession>A0A1H1Y6D3</accession>
<feature type="domain" description="DUF397" evidence="1">
    <location>
        <begin position="28"/>
        <end position="73"/>
    </location>
</feature>
<dbReference type="EMBL" id="LT629732">
    <property type="protein sequence ID" value="SDT16942.1"/>
    <property type="molecule type" value="Genomic_DNA"/>
</dbReference>